<organism evidence="1 2">
    <name type="scientific">Arthrobacter phage Elesar</name>
    <dbReference type="NCBI Taxonomy" id="2510522"/>
    <lineage>
        <taxon>Viruses</taxon>
        <taxon>Duplodnaviria</taxon>
        <taxon>Heunggongvirae</taxon>
        <taxon>Uroviricota</taxon>
        <taxon>Caudoviricetes</taxon>
        <taxon>Daemsvirinae</taxon>
        <taxon>Elesarvirus</taxon>
        <taxon>Elesarvirus elesar</taxon>
    </lineage>
</organism>
<protein>
    <submittedName>
        <fullName evidence="1">Uncharacterized protein</fullName>
    </submittedName>
</protein>
<dbReference type="GeneID" id="80034331"/>
<gene>
    <name evidence="1" type="primary">51</name>
    <name evidence="1" type="ORF">SEA_ELESAR_51</name>
</gene>
<name>A0A411CQI7_9CAUD</name>
<dbReference type="RefSeq" id="YP_010761215.1">
    <property type="nucleotide sequence ID" value="NC_073593.1"/>
</dbReference>
<keyword evidence="2" id="KW-1185">Reference proteome</keyword>
<dbReference type="EMBL" id="MK392368">
    <property type="protein sequence ID" value="QAY16102.1"/>
    <property type="molecule type" value="Genomic_DNA"/>
</dbReference>
<evidence type="ECO:0000313" key="2">
    <source>
        <dbReference type="Proteomes" id="UP000290693"/>
    </source>
</evidence>
<evidence type="ECO:0000313" key="1">
    <source>
        <dbReference type="EMBL" id="QAY16102.1"/>
    </source>
</evidence>
<dbReference type="KEGG" id="vg:80034331"/>
<reference evidence="1 2" key="1">
    <citation type="submission" date="2019-01" db="EMBL/GenBank/DDBJ databases">
        <authorList>
            <person name="Adair T.L."/>
            <person name="Lucas L.G."/>
            <person name="Young A.M."/>
            <person name="Antrich S.C."/>
            <person name="Baird A.G."/>
            <person name="Dunn E.L."/>
            <person name="Fernandes B.I."/>
            <person name="Fraley E.G."/>
            <person name="Ghanem A.X."/>
            <person name="Gilbert M.G."/>
            <person name="Morris T.B."/>
            <person name="Nortch B.D."/>
            <person name="Overcash M.E."/>
            <person name="Pavleszek K.E."/>
            <person name="Pellegrini L.I.O."/>
            <person name="Pham L.T."/>
            <person name="Rule L.S."/>
            <person name="Schultz E.M."/>
            <person name="Smith J."/>
            <person name="Thong B.J."/>
            <person name="Turner H.A."/>
            <person name="Walker G."/>
            <person name="Whitaker Z.J."/>
            <person name="Wilsey R.N."/>
            <person name="Yanney R.L."/>
            <person name="Klyczek K."/>
            <person name="Garlena R.A."/>
            <person name="Russell D.A."/>
            <person name="Pope W.H."/>
            <person name="Jacobs-Sera D."/>
            <person name="Hatfull G.F."/>
        </authorList>
    </citation>
    <scope>NUCLEOTIDE SEQUENCE [LARGE SCALE GENOMIC DNA]</scope>
</reference>
<sequence length="54" mass="5822">MIPGAEQAAAARQDDRTFGLDPARCPVLIAKCRALPPEQLSQILTTTEKRDASV</sequence>
<dbReference type="Proteomes" id="UP000290693">
    <property type="component" value="Segment"/>
</dbReference>
<proteinExistence type="predicted"/>
<accession>A0A411CQI7</accession>